<dbReference type="PANTHER" id="PTHR43591">
    <property type="entry name" value="METHYLTRANSFERASE"/>
    <property type="match status" value="1"/>
</dbReference>
<organism evidence="2 3">
    <name type="scientific">Roseibium sediminicola</name>
    <dbReference type="NCBI Taxonomy" id="2933272"/>
    <lineage>
        <taxon>Bacteria</taxon>
        <taxon>Pseudomonadati</taxon>
        <taxon>Pseudomonadota</taxon>
        <taxon>Alphaproteobacteria</taxon>
        <taxon>Hyphomicrobiales</taxon>
        <taxon>Stappiaceae</taxon>
        <taxon>Roseibium</taxon>
    </lineage>
</organism>
<keyword evidence="3" id="KW-1185">Reference proteome</keyword>
<keyword evidence="2" id="KW-0489">Methyltransferase</keyword>
<dbReference type="CDD" id="cd02440">
    <property type="entry name" value="AdoMet_MTases"/>
    <property type="match status" value="1"/>
</dbReference>
<proteinExistence type="predicted"/>
<evidence type="ECO:0000313" key="3">
    <source>
        <dbReference type="Proteomes" id="UP001431221"/>
    </source>
</evidence>
<comment type="caution">
    <text evidence="2">The sequence shown here is derived from an EMBL/GenBank/DDBJ whole genome shotgun (WGS) entry which is preliminary data.</text>
</comment>
<sequence length="254" mass="28085">MQKPKIPVFERWFGTWQIAVSRRGYSVDDLRQAYDDEASMWTGKLTKLGFLEAYQHLMTSFAKGGSTVGGAPLRVLDCGVGTGALSRAFANEMTDVFDLSVVDISPSMLSEAQSNLAALPRRFEGRIADIQDLPFPDASFDRVICAHTIEHLAGPEAAISEMCRVLRPGGKLLLVLTRKSAFGTYIHLKWRTQRLDPGVVKTWLGHHGLGDLEELPVGQRAWTRLWSTAIAGRKTNAGHQSLQDNTDASFRRTA</sequence>
<gene>
    <name evidence="2" type="ORF">M0H32_25060</name>
</gene>
<protein>
    <submittedName>
        <fullName evidence="2">Class I SAM-dependent methyltransferase</fullName>
    </submittedName>
</protein>
<dbReference type="EMBL" id="JALNMJ010000025">
    <property type="protein sequence ID" value="MCK7615452.1"/>
    <property type="molecule type" value="Genomic_DNA"/>
</dbReference>
<keyword evidence="2" id="KW-0808">Transferase</keyword>
<feature type="domain" description="Methyltransferase type 11" evidence="1">
    <location>
        <begin position="76"/>
        <end position="173"/>
    </location>
</feature>
<name>A0ABT0H178_9HYPH</name>
<dbReference type="InterPro" id="IPR029063">
    <property type="entry name" value="SAM-dependent_MTases_sf"/>
</dbReference>
<dbReference type="InterPro" id="IPR013216">
    <property type="entry name" value="Methyltransf_11"/>
</dbReference>
<evidence type="ECO:0000259" key="1">
    <source>
        <dbReference type="Pfam" id="PF08241"/>
    </source>
</evidence>
<dbReference type="Gene3D" id="3.40.50.150">
    <property type="entry name" value="Vaccinia Virus protein VP39"/>
    <property type="match status" value="1"/>
</dbReference>
<dbReference type="GO" id="GO:0032259">
    <property type="term" value="P:methylation"/>
    <property type="evidence" value="ECO:0007669"/>
    <property type="project" value="UniProtKB-KW"/>
</dbReference>
<evidence type="ECO:0000313" key="2">
    <source>
        <dbReference type="EMBL" id="MCK7615452.1"/>
    </source>
</evidence>
<dbReference type="GO" id="GO:0008168">
    <property type="term" value="F:methyltransferase activity"/>
    <property type="evidence" value="ECO:0007669"/>
    <property type="project" value="UniProtKB-KW"/>
</dbReference>
<dbReference type="Pfam" id="PF08241">
    <property type="entry name" value="Methyltransf_11"/>
    <property type="match status" value="1"/>
</dbReference>
<reference evidence="2" key="1">
    <citation type="submission" date="2022-04" db="EMBL/GenBank/DDBJ databases">
        <title>Roseibium sp. CAU 1639 isolated from mud.</title>
        <authorList>
            <person name="Kim W."/>
        </authorList>
    </citation>
    <scope>NUCLEOTIDE SEQUENCE</scope>
    <source>
        <strain evidence="2">CAU 1639</strain>
    </source>
</reference>
<dbReference type="PANTHER" id="PTHR43591:SF24">
    <property type="entry name" value="2-METHOXY-6-POLYPRENYL-1,4-BENZOQUINOL METHYLASE, MITOCHONDRIAL"/>
    <property type="match status" value="1"/>
</dbReference>
<dbReference type="Proteomes" id="UP001431221">
    <property type="component" value="Unassembled WGS sequence"/>
</dbReference>
<dbReference type="SUPFAM" id="SSF53335">
    <property type="entry name" value="S-adenosyl-L-methionine-dependent methyltransferases"/>
    <property type="match status" value="1"/>
</dbReference>
<accession>A0ABT0H178</accession>